<sequence>MNRCWLTNYTYEDYVKDKQKKHNIKGIKEYTPEDILMCREERVYEQEKLIKFHKKTLVFMRVNYPGVVKNNTITLGIMKFMNKFLMEELKQYIEYKNFVITAEGPSLTLIVNKNAKDTKQITVNIENKHFLGRYVDIDVYDENNNSLSRGMLGFKSRTCYICSDIAQYCVRSRKHSEEEIKEFIKNKYEDYCKWYKVL</sequence>
<evidence type="ECO:0000256" key="3">
    <source>
        <dbReference type="ARBA" id="ARBA00022695"/>
    </source>
</evidence>
<name>A0A0E3JR61_CLOSL</name>
<dbReference type="KEGG" id="csq:CSCA_4335"/>
<reference evidence="5 6" key="1">
    <citation type="journal article" date="2015" name="J. Biotechnol.">
        <title>Complete genome sequence of a malodorant-producing acetogen, Clostridium scatologenes ATCC 25775(T).</title>
        <authorList>
            <person name="Zhu Z."/>
            <person name="Guo T."/>
            <person name="Zheng H."/>
            <person name="Song T."/>
            <person name="Ouyang P."/>
            <person name="Xie J."/>
        </authorList>
    </citation>
    <scope>NUCLEOTIDE SEQUENCE [LARGE SCALE GENOMIC DNA]</scope>
    <source>
        <strain evidence="5 6">ATCC 25775</strain>
    </source>
</reference>
<dbReference type="Proteomes" id="UP000033115">
    <property type="component" value="Chromosome"/>
</dbReference>
<evidence type="ECO:0000313" key="5">
    <source>
        <dbReference type="EMBL" id="AKA71460.1"/>
    </source>
</evidence>
<keyword evidence="3" id="KW-0548">Nucleotidyltransferase</keyword>
<gene>
    <name evidence="5" type="ORF">CSCA_4335</name>
</gene>
<comment type="catalytic activity">
    <reaction evidence="4">
        <text>apo-[citrate lyase ACP] + 2'-(5''-triphospho-alpha-D-ribosyl)-3'-dephospho-CoA = holo-[citrate lyase ACP] + diphosphate</text>
        <dbReference type="Rhea" id="RHEA:16333"/>
        <dbReference type="Rhea" id="RHEA-COMP:10157"/>
        <dbReference type="Rhea" id="RHEA-COMP:10158"/>
        <dbReference type="ChEBI" id="CHEBI:29999"/>
        <dbReference type="ChEBI" id="CHEBI:33019"/>
        <dbReference type="ChEBI" id="CHEBI:61378"/>
        <dbReference type="ChEBI" id="CHEBI:82683"/>
        <dbReference type="EC" id="2.7.7.61"/>
    </reaction>
</comment>
<dbReference type="RefSeq" id="WP_029160329.1">
    <property type="nucleotide sequence ID" value="NZ_CP009933.1"/>
</dbReference>
<evidence type="ECO:0000313" key="6">
    <source>
        <dbReference type="Proteomes" id="UP000033115"/>
    </source>
</evidence>
<dbReference type="HOGENOM" id="CLU_104529_0_0_9"/>
<dbReference type="AlphaFoldDB" id="A0A0E3JR61"/>
<evidence type="ECO:0000256" key="2">
    <source>
        <dbReference type="ARBA" id="ARBA00022679"/>
    </source>
</evidence>
<dbReference type="GO" id="GO:0050519">
    <property type="term" value="F:holo-citrate lyase synthase activity"/>
    <property type="evidence" value="ECO:0007669"/>
    <property type="project" value="UniProtKB-EC"/>
</dbReference>
<protein>
    <recommendedName>
        <fullName evidence="1">citrate lyase holo-[acyl-carrier protein] synthase</fullName>
        <ecNumber evidence="1">2.7.7.61</ecNumber>
    </recommendedName>
</protein>
<dbReference type="InterPro" id="IPR005551">
    <property type="entry name" value="CitX"/>
</dbReference>
<dbReference type="Pfam" id="PF03802">
    <property type="entry name" value="CitX"/>
    <property type="match status" value="1"/>
</dbReference>
<evidence type="ECO:0000256" key="1">
    <source>
        <dbReference type="ARBA" id="ARBA00012524"/>
    </source>
</evidence>
<dbReference type="EC" id="2.7.7.61" evidence="1"/>
<dbReference type="STRING" id="1548.CSCA_4335"/>
<dbReference type="EMBL" id="CP009933">
    <property type="protein sequence ID" value="AKA71460.1"/>
    <property type="molecule type" value="Genomic_DNA"/>
</dbReference>
<proteinExistence type="predicted"/>
<accession>A0A0E3JR61</accession>
<keyword evidence="2" id="KW-0808">Transferase</keyword>
<dbReference type="NCBIfam" id="TIGR03124">
    <property type="entry name" value="citrate_citX"/>
    <property type="match status" value="1"/>
</dbReference>
<organism evidence="5 6">
    <name type="scientific">Clostridium scatologenes</name>
    <dbReference type="NCBI Taxonomy" id="1548"/>
    <lineage>
        <taxon>Bacteria</taxon>
        <taxon>Bacillati</taxon>
        <taxon>Bacillota</taxon>
        <taxon>Clostridia</taxon>
        <taxon>Eubacteriales</taxon>
        <taxon>Clostridiaceae</taxon>
        <taxon>Clostridium</taxon>
    </lineage>
</organism>
<dbReference type="GO" id="GO:0051191">
    <property type="term" value="P:prosthetic group biosynthetic process"/>
    <property type="evidence" value="ECO:0007669"/>
    <property type="project" value="InterPro"/>
</dbReference>
<keyword evidence="6" id="KW-1185">Reference proteome</keyword>
<evidence type="ECO:0000256" key="4">
    <source>
        <dbReference type="ARBA" id="ARBA00048574"/>
    </source>
</evidence>